<gene>
    <name evidence="2" type="ORF">QYF61_017337</name>
</gene>
<sequence>MQPEFYPAQSTPVQAMSSQENAVRNECPDFLNSSALQDCLPRDSVNEPPKQAKVYPPEVSGGSSADPPPYFSENQKLYHFMIAVPKTVSNHRLAYKSFSVHKQVQQGTFPNKKVFLIWNLPSKLEYSPCCNCRRDNQYDFKLCFMQSFRKLAIKHHTAARSHPRPSLISPVGERIGRAKNHVLGKLLYLILTAKNTLEVLNCLAYSSDTRHTKAFHADLRDGQQPASLSSQRAPSEQALATAYPRARTPRDHRGHPQLLHRPLTAATAQAKGYRRSTALPPAPFSSPRQPSAARCHHLPPAAASEVEAYGTAPPADGAVLRRRVGGRGRRVAAKSRLRQHGGESVLLVASSREWLLLGTGSPGRGERRGSGCLPGRAPDGETPLGLSLGADCIGAHQYPKKANDSHSLIVNSLGESLGLFQTVANSVEVMSSEAPAKPDISPSEIIKLLDN</sequence>
<feature type="region of interest" description="Disordered" evidence="1">
    <location>
        <begin position="222"/>
        <end position="257"/>
    </location>
</feature>
<reference evidence="2 3" key="1">
    <citation type="journal article" date="2023" name="J. Hered.">
        <title>Chromosome-level genome of the wood stork (Mycteria americana) provides insight into avian chromosome evolution.</title>
        <authorList>
            <person name="Flamio R. Jr."/>
            <person name="Ramstad K.M."/>
        </authorList>
    </citation>
    <scope>NUCLEOTIDE SEQUENCE [LARGE SCALE GENOMIC DNA]</scope>
    <source>
        <strain evidence="2">JAX WOST 10</strain>
    </source>
</reference>
<proteinExistence type="predicted"/>
<keyword evidence="3" id="KW-1185">Reference proteome</keyword>
<feature type="compositionally biased region" description="Polar residues" evidence="1">
    <location>
        <begin position="224"/>
        <end position="234"/>
    </location>
</feature>
<comment type="caution">
    <text evidence="2">The sequence shown here is derived from an EMBL/GenBank/DDBJ whole genome shotgun (WGS) entry which is preliminary data.</text>
</comment>
<evidence type="ECO:0000256" key="1">
    <source>
        <dbReference type="SAM" id="MobiDB-lite"/>
    </source>
</evidence>
<protein>
    <submittedName>
        <fullName evidence="2">Uncharacterized protein</fullName>
    </submittedName>
</protein>
<feature type="region of interest" description="Disordered" evidence="1">
    <location>
        <begin position="39"/>
        <end position="66"/>
    </location>
</feature>
<evidence type="ECO:0000313" key="2">
    <source>
        <dbReference type="EMBL" id="KAK4822605.1"/>
    </source>
</evidence>
<dbReference type="EMBL" id="JAUNZN010000004">
    <property type="protein sequence ID" value="KAK4822605.1"/>
    <property type="molecule type" value="Genomic_DNA"/>
</dbReference>
<evidence type="ECO:0000313" key="3">
    <source>
        <dbReference type="Proteomes" id="UP001333110"/>
    </source>
</evidence>
<feature type="region of interest" description="Disordered" evidence="1">
    <location>
        <begin position="1"/>
        <end position="24"/>
    </location>
</feature>
<dbReference type="AlphaFoldDB" id="A0AAN7RZI3"/>
<dbReference type="Proteomes" id="UP001333110">
    <property type="component" value="Unassembled WGS sequence"/>
</dbReference>
<accession>A0AAN7RZI3</accession>
<organism evidence="2 3">
    <name type="scientific">Mycteria americana</name>
    <name type="common">Wood stork</name>
    <dbReference type="NCBI Taxonomy" id="33587"/>
    <lineage>
        <taxon>Eukaryota</taxon>
        <taxon>Metazoa</taxon>
        <taxon>Chordata</taxon>
        <taxon>Craniata</taxon>
        <taxon>Vertebrata</taxon>
        <taxon>Euteleostomi</taxon>
        <taxon>Archelosauria</taxon>
        <taxon>Archosauria</taxon>
        <taxon>Dinosauria</taxon>
        <taxon>Saurischia</taxon>
        <taxon>Theropoda</taxon>
        <taxon>Coelurosauria</taxon>
        <taxon>Aves</taxon>
        <taxon>Neognathae</taxon>
        <taxon>Neoaves</taxon>
        <taxon>Aequornithes</taxon>
        <taxon>Ciconiiformes</taxon>
        <taxon>Ciconiidae</taxon>
        <taxon>Mycteria</taxon>
    </lineage>
</organism>
<feature type="compositionally biased region" description="Polar residues" evidence="1">
    <location>
        <begin position="8"/>
        <end position="22"/>
    </location>
</feature>
<name>A0AAN7RZI3_MYCAM</name>